<keyword evidence="2" id="KW-1185">Reference proteome</keyword>
<organism evidence="1 2">
    <name type="scientific">Paraglomus occultum</name>
    <dbReference type="NCBI Taxonomy" id="144539"/>
    <lineage>
        <taxon>Eukaryota</taxon>
        <taxon>Fungi</taxon>
        <taxon>Fungi incertae sedis</taxon>
        <taxon>Mucoromycota</taxon>
        <taxon>Glomeromycotina</taxon>
        <taxon>Glomeromycetes</taxon>
        <taxon>Paraglomerales</taxon>
        <taxon>Paraglomeraceae</taxon>
        <taxon>Paraglomus</taxon>
    </lineage>
</organism>
<comment type="caution">
    <text evidence="1">The sequence shown here is derived from an EMBL/GenBank/DDBJ whole genome shotgun (WGS) entry which is preliminary data.</text>
</comment>
<reference evidence="1" key="1">
    <citation type="submission" date="2021-06" db="EMBL/GenBank/DDBJ databases">
        <authorList>
            <person name="Kallberg Y."/>
            <person name="Tangrot J."/>
            <person name="Rosling A."/>
        </authorList>
    </citation>
    <scope>NUCLEOTIDE SEQUENCE</scope>
    <source>
        <strain evidence="1">IA702</strain>
    </source>
</reference>
<dbReference type="AlphaFoldDB" id="A0A9N9DJS0"/>
<gene>
    <name evidence="1" type="ORF">POCULU_LOCUS9502</name>
</gene>
<evidence type="ECO:0000313" key="2">
    <source>
        <dbReference type="Proteomes" id="UP000789572"/>
    </source>
</evidence>
<proteinExistence type="predicted"/>
<accession>A0A9N9DJS0</accession>
<dbReference type="OrthoDB" id="2351769at2759"/>
<feature type="non-terminal residue" evidence="1">
    <location>
        <position position="100"/>
    </location>
</feature>
<dbReference type="Proteomes" id="UP000789572">
    <property type="component" value="Unassembled WGS sequence"/>
</dbReference>
<dbReference type="EMBL" id="CAJVPJ010003622">
    <property type="protein sequence ID" value="CAG8642595.1"/>
    <property type="molecule type" value="Genomic_DNA"/>
</dbReference>
<protein>
    <submittedName>
        <fullName evidence="1">3984_t:CDS:1</fullName>
    </submittedName>
</protein>
<sequence length="100" mass="11642">MNGQDIFAHVRSIIEMEKEFCLKVDELLTYLQIPGHLHSSRQAVNQNKLLSLVEDFSFVYAVKKGDVIGKVNVWLYDNPAPAKYDFIVMEILYHLNNTWK</sequence>
<name>A0A9N9DJS0_9GLOM</name>
<evidence type="ECO:0000313" key="1">
    <source>
        <dbReference type="EMBL" id="CAG8642595.1"/>
    </source>
</evidence>